<dbReference type="InterPro" id="IPR014756">
    <property type="entry name" value="Ig_E-set"/>
</dbReference>
<dbReference type="PROSITE" id="PS00107">
    <property type="entry name" value="PROTEIN_KINASE_ATP"/>
    <property type="match status" value="1"/>
</dbReference>
<dbReference type="OrthoDB" id="125363at2759"/>
<dbReference type="InterPro" id="IPR013783">
    <property type="entry name" value="Ig-like_fold"/>
</dbReference>
<dbReference type="SMART" id="SM00219">
    <property type="entry name" value="TyrKc"/>
    <property type="match status" value="1"/>
</dbReference>
<keyword evidence="14" id="KW-0675">Receptor</keyword>
<dbReference type="EnsemblMetazoa" id="XM_038210974.1">
    <property type="protein sequence ID" value="XP_038066902.1"/>
    <property type="gene ID" value="LOC119736937"/>
</dbReference>
<keyword evidence="13" id="KW-1015">Disulfide bond</keyword>
<dbReference type="GO" id="GO:0017154">
    <property type="term" value="F:semaphorin receptor activity"/>
    <property type="evidence" value="ECO:0007669"/>
    <property type="project" value="InterPro"/>
</dbReference>
<evidence type="ECO:0000256" key="20">
    <source>
        <dbReference type="PROSITE-ProRule" id="PRU00352"/>
    </source>
</evidence>
<evidence type="ECO:0000256" key="12">
    <source>
        <dbReference type="ARBA" id="ARBA00023136"/>
    </source>
</evidence>
<dbReference type="SMART" id="SM00429">
    <property type="entry name" value="IPT"/>
    <property type="match status" value="4"/>
</dbReference>
<dbReference type="Gene3D" id="2.130.10.10">
    <property type="entry name" value="YVTN repeat-like/Quinoprotein amine dehydrogenase"/>
    <property type="match status" value="1"/>
</dbReference>
<evidence type="ECO:0000256" key="18">
    <source>
        <dbReference type="ARBA" id="ARBA00033117"/>
    </source>
</evidence>
<dbReference type="InterPro" id="IPR015943">
    <property type="entry name" value="WD40/YVTN_repeat-like_dom_sf"/>
</dbReference>
<dbReference type="Pfam" id="PF01437">
    <property type="entry name" value="PSI"/>
    <property type="match status" value="1"/>
</dbReference>
<dbReference type="SUPFAM" id="SSF101912">
    <property type="entry name" value="Sema domain"/>
    <property type="match status" value="1"/>
</dbReference>
<evidence type="ECO:0000256" key="9">
    <source>
        <dbReference type="ARBA" id="ARBA00022737"/>
    </source>
</evidence>
<dbReference type="GO" id="GO:0030334">
    <property type="term" value="P:regulation of cell migration"/>
    <property type="evidence" value="ECO:0007669"/>
    <property type="project" value="TreeGrafter"/>
</dbReference>
<dbReference type="PANTHER" id="PTHR22625:SF44">
    <property type="entry name" value="PLEXIN-B"/>
    <property type="match status" value="1"/>
</dbReference>
<dbReference type="GO" id="GO:0008360">
    <property type="term" value="P:regulation of cell shape"/>
    <property type="evidence" value="ECO:0007669"/>
    <property type="project" value="TreeGrafter"/>
</dbReference>
<dbReference type="EC" id="2.7.10.1" evidence="3"/>
<dbReference type="Pfam" id="PF01833">
    <property type="entry name" value="TIG"/>
    <property type="match status" value="3"/>
</dbReference>
<dbReference type="PROSITE" id="PS50011">
    <property type="entry name" value="PROTEIN_KINASE_DOM"/>
    <property type="match status" value="1"/>
</dbReference>
<dbReference type="GO" id="GO:0004714">
    <property type="term" value="F:transmembrane receptor protein tyrosine kinase activity"/>
    <property type="evidence" value="ECO:0007669"/>
    <property type="project" value="UniProtKB-EC"/>
</dbReference>
<feature type="binding site" evidence="21">
    <location>
        <position position="1398"/>
    </location>
    <ligand>
        <name>ATP</name>
        <dbReference type="ChEBI" id="CHEBI:30616"/>
    </ligand>
</feature>
<dbReference type="Pfam" id="PF17960">
    <property type="entry name" value="TIG_plexin"/>
    <property type="match status" value="1"/>
</dbReference>
<name>A0A914AT05_PATMI</name>
<proteinExistence type="inferred from homology"/>
<feature type="domain" description="Sema" evidence="25">
    <location>
        <begin position="37"/>
        <end position="515"/>
    </location>
</feature>
<evidence type="ECO:0000256" key="6">
    <source>
        <dbReference type="ARBA" id="ARBA00022553"/>
    </source>
</evidence>
<dbReference type="InterPro" id="IPR001245">
    <property type="entry name" value="Ser-Thr/Tyr_kinase_cat_dom"/>
</dbReference>
<evidence type="ECO:0000256" key="11">
    <source>
        <dbReference type="ARBA" id="ARBA00022989"/>
    </source>
</evidence>
<dbReference type="InterPro" id="IPR041362">
    <property type="entry name" value="TIG2_plexin"/>
</dbReference>
<keyword evidence="12 23" id="KW-0472">Membrane</keyword>
<evidence type="ECO:0000256" key="16">
    <source>
        <dbReference type="ARBA" id="ARBA00030820"/>
    </source>
</evidence>
<dbReference type="InterPro" id="IPR011009">
    <property type="entry name" value="Kinase-like_dom_sf"/>
</dbReference>
<feature type="transmembrane region" description="Helical" evidence="23">
    <location>
        <begin position="21"/>
        <end position="40"/>
    </location>
</feature>
<dbReference type="PROSITE" id="PS00109">
    <property type="entry name" value="PROTEIN_KINASE_TYR"/>
    <property type="match status" value="1"/>
</dbReference>
<evidence type="ECO:0000256" key="22">
    <source>
        <dbReference type="SAM" id="MobiDB-lite"/>
    </source>
</evidence>
<keyword evidence="5" id="KW-1003">Cell membrane</keyword>
<dbReference type="Gene3D" id="3.30.200.20">
    <property type="entry name" value="Phosphorylase Kinase, domain 1"/>
    <property type="match status" value="1"/>
</dbReference>
<dbReference type="FunFam" id="2.60.40.10:FF:000131">
    <property type="entry name" value="Plexin A2"/>
    <property type="match status" value="1"/>
</dbReference>
<evidence type="ECO:0000313" key="27">
    <source>
        <dbReference type="Proteomes" id="UP000887568"/>
    </source>
</evidence>
<dbReference type="Gene3D" id="2.60.40.10">
    <property type="entry name" value="Immunoglobulins"/>
    <property type="match status" value="6"/>
</dbReference>
<feature type="region of interest" description="Disordered" evidence="22">
    <location>
        <begin position="1670"/>
        <end position="1689"/>
    </location>
</feature>
<dbReference type="InterPro" id="IPR036352">
    <property type="entry name" value="Semap_dom_sf"/>
</dbReference>
<keyword evidence="21" id="KW-0067">ATP-binding</keyword>
<reference evidence="26" key="1">
    <citation type="submission" date="2022-11" db="UniProtKB">
        <authorList>
            <consortium name="EnsemblMetazoa"/>
        </authorList>
    </citation>
    <scope>IDENTIFICATION</scope>
</reference>
<evidence type="ECO:0000259" key="25">
    <source>
        <dbReference type="PROSITE" id="PS51004"/>
    </source>
</evidence>
<sequence>MHCHLKHPRELNIMESSRRHSALLWAIALSWSVICINVFITSAEWHGDLSDYELASFGNPDILNEPQSRDSKFNHFTLSDHGDVYVGAVNWLYRLDGSLEEKQNVSTCDASRPDSVMPCHLTNNYNKILVVDSTRPNSLITCGGVYDGICQLRQLQDISNVMMESVPYVAGFEDASTVSLIAPGRVGQQMLYVAVTFTGENIESEGFFPAITKRSLGSSSFLSARITDTVFSNNLAERESYTIKYVETFELDGFTYFVASQKEDLNSAQFVSKMSRVCHSHETMDAYTEITLQCSGSDGSVYSLVQAAHFGPAGPDLAASLGLIADEQVLYAVFAKNQGAPGTSDVPIDHSALCVYRMTDILDAFREAVRGCIQDGNNNDNGPNKIDYLEGSFCRPFVIPILDRYFCIPVANDQNQTPLFKYAKGIGPVPSAAILELPGTLMSSIITTIEVNHTIALIGTSRGHLLKVHVESNTTSRLYERISVDTSSVLPDVKVNESTRVLFLLTEQKLVKLRVENCGQYTTCETCIGTDARNDGDPYCGWCTLERRCTRYSDCPLPDVSTRWLAYNAAQCISMTDVAPYDNLPITVTEQQITLTVQQLPDLGTSQSYECYFGSFESPATKNGEVLECTSPPSDGIPTIPQGDDAVHVDLGVESSETSVQFIDTDFYFYECSTHTSCVSCVGSRWACDWCVFENRCSHESSTCTRPNEIIITGDNNPTASAVKGPEFCPQLLNRTAEVLLPNNIMRSITIMTANLPNEAEISRYQCSLDVEGSPQFVDADRNGDRVTCQDKAYTYLSNDEPEMEVKLSVSWTDTSGVAHILDDIHGFDVSLYKCEVQKPDCSRCVTARPVLECVWCGAMPSESGVCKLNEVCSEDRVTLDNGLNCPDPVLSEVFPLTGPIEGNTVIDVMGTDIGRRFEDVVSVMVGDQPCDLAGLNSDYQIGASVSCRTRAESEGAELVTLTVTGADGTMQHSLGTFNFNFKDPSITHVQPRLGPEAGGTAVSVNGTALNTGRNIAAFIGDNPCNITSKPVESVLECTTTAGQVGYQGVVKVSFDGAMRTSSDMYTYTENPTITKVSPLKSINSGGRTLTVTGTFLNTSGNRKIVVSNANEVRNECQGESATEMRCPSPNITDLDISNENLTFGFIMDGVTQLLTWSQDNDVDLEYFEDPVYNKFKGGMKDKEGETLTITGKRINSAITAVEIKVTIGEESCDVNLISETSLVCELPDEAPAAGDFMGKDTGKGLPVVWVRHNNLKFRLGYLVYPSTVPLVAILVPSLVIPLSMAILLAATFVYCRQLRRKRTHDRRLLGRIVAIHLEIDSHVKRRRWYRSQKQSESAQPKQKRIVLNNKVSFVPDDIHIDFSQLELGETLGQGAFGRVLKAVLHDTSGEDQIVAVKTVQDTSDPKNVVKFLEEGLIMKTFDHVNVLGLLGLTFDAVKNPLVVIPFMANGDLKTYLVKKKQTLATSLLMRFASHAALGMSYLAQHKFVHRDLAARNCMVNSDLLVKIADFGLSRDMHESDYYTSGDAQAKLPIKWMAPESMERRVYNARTDVWSYGVLLWEIFSKGAKPYPGIPNQDVYDFLKRGQRMDAPKNCPPEIYGIMVRCWQDNPKSRCTFVQVANELEELLEGDRDYVAAPSAGVVGKRPIEHREEPGATDDSYLVPMQQETAFGADGPCSDGETSGSHATAAHDPLDYVNKIVIR</sequence>
<evidence type="ECO:0000256" key="23">
    <source>
        <dbReference type="SAM" id="Phobius"/>
    </source>
</evidence>
<keyword evidence="6" id="KW-0597">Phosphoprotein</keyword>
<protein>
    <recommendedName>
        <fullName evidence="4">Hepatocyte growth factor receptor</fullName>
        <ecNumber evidence="3">2.7.10.1</ecNumber>
    </recommendedName>
    <alternativeName>
        <fullName evidence="19">HGF/SF receptor</fullName>
    </alternativeName>
    <alternativeName>
        <fullName evidence="18">Proto-oncogene c-Met</fullName>
    </alternativeName>
    <alternativeName>
        <fullName evidence="16">Scatter factor receptor</fullName>
    </alternativeName>
    <alternativeName>
        <fullName evidence="17">Tyrosine-protein kinase Met</fullName>
    </alternativeName>
</protein>
<keyword evidence="15" id="KW-0325">Glycoprotein</keyword>
<dbReference type="CDD" id="cd00603">
    <property type="entry name" value="IPT_PCSR"/>
    <property type="match status" value="1"/>
</dbReference>
<evidence type="ECO:0000256" key="21">
    <source>
        <dbReference type="PROSITE-ProRule" id="PRU10141"/>
    </source>
</evidence>
<keyword evidence="21" id="KW-0547">Nucleotide-binding</keyword>
<evidence type="ECO:0000256" key="7">
    <source>
        <dbReference type="ARBA" id="ARBA00022692"/>
    </source>
</evidence>
<dbReference type="InterPro" id="IPR008266">
    <property type="entry name" value="Tyr_kinase_AS"/>
</dbReference>
<dbReference type="PRINTS" id="PR00109">
    <property type="entry name" value="TYRKINASE"/>
</dbReference>
<organism evidence="26 27">
    <name type="scientific">Patiria miniata</name>
    <name type="common">Bat star</name>
    <name type="synonym">Asterina miniata</name>
    <dbReference type="NCBI Taxonomy" id="46514"/>
    <lineage>
        <taxon>Eukaryota</taxon>
        <taxon>Metazoa</taxon>
        <taxon>Echinodermata</taxon>
        <taxon>Eleutherozoa</taxon>
        <taxon>Asterozoa</taxon>
        <taxon>Asteroidea</taxon>
        <taxon>Valvatacea</taxon>
        <taxon>Valvatida</taxon>
        <taxon>Asterinidae</taxon>
        <taxon>Patiria</taxon>
    </lineage>
</organism>
<keyword evidence="27" id="KW-1185">Reference proteome</keyword>
<dbReference type="InterPro" id="IPR002909">
    <property type="entry name" value="IPT_dom"/>
</dbReference>
<keyword evidence="8" id="KW-0732">Signal</keyword>
<dbReference type="CDD" id="cd00192">
    <property type="entry name" value="PTKc"/>
    <property type="match status" value="1"/>
</dbReference>
<dbReference type="InterPro" id="IPR001627">
    <property type="entry name" value="Semap_dom"/>
</dbReference>
<evidence type="ECO:0000256" key="13">
    <source>
        <dbReference type="ARBA" id="ARBA00023157"/>
    </source>
</evidence>
<dbReference type="GO" id="GO:0002116">
    <property type="term" value="C:semaphorin receptor complex"/>
    <property type="evidence" value="ECO:0007669"/>
    <property type="project" value="TreeGrafter"/>
</dbReference>
<dbReference type="Pfam" id="PF18020">
    <property type="entry name" value="TIG_2"/>
    <property type="match status" value="1"/>
</dbReference>
<dbReference type="GeneID" id="119736937"/>
<evidence type="ECO:0000256" key="15">
    <source>
        <dbReference type="ARBA" id="ARBA00023180"/>
    </source>
</evidence>
<dbReference type="RefSeq" id="XP_038066902.1">
    <property type="nucleotide sequence ID" value="XM_038210974.1"/>
</dbReference>
<dbReference type="Proteomes" id="UP000887568">
    <property type="component" value="Unplaced"/>
</dbReference>
<dbReference type="SMART" id="SM00630">
    <property type="entry name" value="Sema"/>
    <property type="match status" value="1"/>
</dbReference>
<evidence type="ECO:0000256" key="2">
    <source>
        <dbReference type="ARBA" id="ARBA00010297"/>
    </source>
</evidence>
<evidence type="ECO:0000256" key="1">
    <source>
        <dbReference type="ARBA" id="ARBA00004251"/>
    </source>
</evidence>
<evidence type="ECO:0000256" key="8">
    <source>
        <dbReference type="ARBA" id="ARBA00022729"/>
    </source>
</evidence>
<dbReference type="SUPFAM" id="SSF81296">
    <property type="entry name" value="E set domains"/>
    <property type="match status" value="3"/>
</dbReference>
<evidence type="ECO:0000256" key="14">
    <source>
        <dbReference type="ARBA" id="ARBA00023170"/>
    </source>
</evidence>
<accession>A0A914AT05</accession>
<dbReference type="InterPro" id="IPR000719">
    <property type="entry name" value="Prot_kinase_dom"/>
</dbReference>
<dbReference type="FunFam" id="2.60.40.10:FF:000868">
    <property type="entry name" value="Plexin D1"/>
    <property type="match status" value="1"/>
</dbReference>
<evidence type="ECO:0000256" key="17">
    <source>
        <dbReference type="ARBA" id="ARBA00033031"/>
    </source>
</evidence>
<dbReference type="FunFam" id="1.10.510.10:FF:000743">
    <property type="entry name" value="Predicted protein"/>
    <property type="match status" value="1"/>
</dbReference>
<feature type="transmembrane region" description="Helical" evidence="23">
    <location>
        <begin position="1271"/>
        <end position="1295"/>
    </location>
</feature>
<dbReference type="Pfam" id="PF01403">
    <property type="entry name" value="Sema"/>
    <property type="match status" value="1"/>
</dbReference>
<evidence type="ECO:0000256" key="10">
    <source>
        <dbReference type="ARBA" id="ARBA00022843"/>
    </source>
</evidence>
<dbReference type="GO" id="GO:0005524">
    <property type="term" value="F:ATP binding"/>
    <property type="evidence" value="ECO:0007669"/>
    <property type="project" value="UniProtKB-UniRule"/>
</dbReference>
<dbReference type="Pfam" id="PF24479">
    <property type="entry name" value="PSI_PlexinA-B"/>
    <property type="match status" value="1"/>
</dbReference>
<evidence type="ECO:0000259" key="24">
    <source>
        <dbReference type="PROSITE" id="PS50011"/>
    </source>
</evidence>
<dbReference type="InterPro" id="IPR002165">
    <property type="entry name" value="Plexin_repeat"/>
</dbReference>
<evidence type="ECO:0000313" key="26">
    <source>
        <dbReference type="EnsemblMetazoa" id="XP_038066902.1"/>
    </source>
</evidence>
<dbReference type="SUPFAM" id="SSF103575">
    <property type="entry name" value="Plexin repeat"/>
    <property type="match status" value="1"/>
</dbReference>
<dbReference type="PANTHER" id="PTHR22625">
    <property type="entry name" value="PLEXIN"/>
    <property type="match status" value="1"/>
</dbReference>
<keyword evidence="10" id="KW-0832">Ubl conjugation</keyword>
<dbReference type="SUPFAM" id="SSF56112">
    <property type="entry name" value="Protein kinase-like (PK-like)"/>
    <property type="match status" value="1"/>
</dbReference>
<dbReference type="CDD" id="cd11236">
    <property type="entry name" value="Sema_plexin_like"/>
    <property type="match status" value="1"/>
</dbReference>
<evidence type="ECO:0000256" key="3">
    <source>
        <dbReference type="ARBA" id="ARBA00011902"/>
    </source>
</evidence>
<keyword evidence="9" id="KW-0677">Repeat</keyword>
<dbReference type="Pfam" id="PF07714">
    <property type="entry name" value="PK_Tyr_Ser-Thr"/>
    <property type="match status" value="1"/>
</dbReference>
<dbReference type="OMA" id="GATNWIY"/>
<dbReference type="GO" id="GO:0007162">
    <property type="term" value="P:negative regulation of cell adhesion"/>
    <property type="evidence" value="ECO:0007669"/>
    <property type="project" value="TreeGrafter"/>
</dbReference>
<dbReference type="GO" id="GO:0005886">
    <property type="term" value="C:plasma membrane"/>
    <property type="evidence" value="ECO:0007669"/>
    <property type="project" value="UniProtKB-SubCell"/>
</dbReference>
<dbReference type="InterPro" id="IPR020635">
    <property type="entry name" value="Tyr_kinase_cat_dom"/>
</dbReference>
<dbReference type="InterPro" id="IPR031148">
    <property type="entry name" value="Plexin"/>
</dbReference>
<dbReference type="Gene3D" id="1.10.510.10">
    <property type="entry name" value="Transferase(Phosphotransferase) domain 1"/>
    <property type="match status" value="1"/>
</dbReference>
<dbReference type="GO" id="GO:0050772">
    <property type="term" value="P:positive regulation of axonogenesis"/>
    <property type="evidence" value="ECO:0007669"/>
    <property type="project" value="TreeGrafter"/>
</dbReference>
<evidence type="ECO:0000256" key="5">
    <source>
        <dbReference type="ARBA" id="ARBA00022475"/>
    </source>
</evidence>
<evidence type="ECO:0000256" key="4">
    <source>
        <dbReference type="ARBA" id="ARBA00019839"/>
    </source>
</evidence>
<dbReference type="InterPro" id="IPR017441">
    <property type="entry name" value="Protein_kinase_ATP_BS"/>
</dbReference>
<dbReference type="InterPro" id="IPR016201">
    <property type="entry name" value="PSI"/>
</dbReference>
<dbReference type="SMART" id="SM00423">
    <property type="entry name" value="PSI"/>
    <property type="match status" value="3"/>
</dbReference>
<keyword evidence="11 23" id="KW-1133">Transmembrane helix</keyword>
<comment type="caution">
    <text evidence="20">Lacks conserved residue(s) required for the propagation of feature annotation.</text>
</comment>
<evidence type="ECO:0000256" key="19">
    <source>
        <dbReference type="ARBA" id="ARBA00033136"/>
    </source>
</evidence>
<comment type="similarity">
    <text evidence="2">Belongs to the plexin family.</text>
</comment>
<dbReference type="PROSITE" id="PS51004">
    <property type="entry name" value="SEMA"/>
    <property type="match status" value="1"/>
</dbReference>
<keyword evidence="7 23" id="KW-0812">Transmembrane</keyword>
<feature type="domain" description="Protein kinase" evidence="24">
    <location>
        <begin position="1366"/>
        <end position="1628"/>
    </location>
</feature>
<dbReference type="InterPro" id="IPR041019">
    <property type="entry name" value="TIG1_plexin"/>
</dbReference>
<comment type="subcellular location">
    <subcellularLocation>
        <location evidence="1">Cell membrane</location>
        <topology evidence="1">Single-pass type I membrane protein</topology>
    </subcellularLocation>
</comment>